<sequence length="309" mass="34041">MSSPNLESTHGALLIGVFVSFFFQGILSLQVCMYYETFFEDSRKLKTLVAIVWTLDFAHLVLICQAVYYYLIRNWGNNAALMEMTIPLDLHLIFLALSSMACQAFFLHRVWRFSKNKLLTGILSAACLTTGILDIFMARQSIHNTSIGAIVSRGCTGEVVAVFAVGAAVDLSIAGILCWYLQREMTMFSRINSLITRIIQYTLATGLATSLLALGCLVAYVVSPNSLIYLAMHFSLGRMYTNALLATLNSRKTLRAHLAPACPSKWADFSPTQSAPVFGMPSENVTQEFQIKTIGGRTLSGPDTFGPMV</sequence>
<keyword evidence="1" id="KW-0812">Transmembrane</keyword>
<keyword evidence="4" id="KW-1185">Reference proteome</keyword>
<protein>
    <submittedName>
        <fullName evidence="3">ANK-REP-REGION domain-containing protein</fullName>
    </submittedName>
</protein>
<evidence type="ECO:0000259" key="2">
    <source>
        <dbReference type="Pfam" id="PF20152"/>
    </source>
</evidence>
<comment type="caution">
    <text evidence="3">The sequence shown here is derived from an EMBL/GenBank/DDBJ whole genome shotgun (WGS) entry which is preliminary data.</text>
</comment>
<dbReference type="PANTHER" id="PTHR40465:SF1">
    <property type="entry name" value="DUF6534 DOMAIN-CONTAINING PROTEIN"/>
    <property type="match status" value="1"/>
</dbReference>
<dbReference type="OrthoDB" id="2745105at2759"/>
<feature type="transmembrane region" description="Helical" evidence="1">
    <location>
        <begin position="201"/>
        <end position="222"/>
    </location>
</feature>
<dbReference type="EMBL" id="JACAZI010000002">
    <property type="protein sequence ID" value="KAF7368366.1"/>
    <property type="molecule type" value="Genomic_DNA"/>
</dbReference>
<name>A0A8H7DEA3_9AGAR</name>
<dbReference type="Pfam" id="PF20152">
    <property type="entry name" value="DUF6534"/>
    <property type="match status" value="1"/>
</dbReference>
<feature type="transmembrane region" description="Helical" evidence="1">
    <location>
        <begin position="91"/>
        <end position="111"/>
    </location>
</feature>
<keyword evidence="1" id="KW-1133">Transmembrane helix</keyword>
<dbReference type="PANTHER" id="PTHR40465">
    <property type="entry name" value="CHROMOSOME 1, WHOLE GENOME SHOTGUN SEQUENCE"/>
    <property type="match status" value="1"/>
</dbReference>
<evidence type="ECO:0000313" key="3">
    <source>
        <dbReference type="EMBL" id="KAF7368366.1"/>
    </source>
</evidence>
<evidence type="ECO:0000256" key="1">
    <source>
        <dbReference type="SAM" id="Phobius"/>
    </source>
</evidence>
<dbReference type="InterPro" id="IPR045339">
    <property type="entry name" value="DUF6534"/>
</dbReference>
<reference evidence="3" key="1">
    <citation type="submission" date="2020-05" db="EMBL/GenBank/DDBJ databases">
        <title>Mycena genomes resolve the evolution of fungal bioluminescence.</title>
        <authorList>
            <person name="Tsai I.J."/>
        </authorList>
    </citation>
    <scope>NUCLEOTIDE SEQUENCE</scope>
    <source>
        <strain evidence="3">CCC161011</strain>
    </source>
</reference>
<evidence type="ECO:0000313" key="4">
    <source>
        <dbReference type="Proteomes" id="UP000620124"/>
    </source>
</evidence>
<feature type="transmembrane region" description="Helical" evidence="1">
    <location>
        <begin position="12"/>
        <end position="35"/>
    </location>
</feature>
<proteinExistence type="predicted"/>
<feature type="transmembrane region" description="Helical" evidence="1">
    <location>
        <begin position="159"/>
        <end position="181"/>
    </location>
</feature>
<keyword evidence="1" id="KW-0472">Membrane</keyword>
<feature type="transmembrane region" description="Helical" evidence="1">
    <location>
        <begin position="47"/>
        <end position="71"/>
    </location>
</feature>
<feature type="transmembrane region" description="Helical" evidence="1">
    <location>
        <begin position="118"/>
        <end position="139"/>
    </location>
</feature>
<feature type="domain" description="DUF6534" evidence="2">
    <location>
        <begin position="167"/>
        <end position="252"/>
    </location>
</feature>
<accession>A0A8H7DEA3</accession>
<dbReference type="Proteomes" id="UP000620124">
    <property type="component" value="Unassembled WGS sequence"/>
</dbReference>
<gene>
    <name evidence="3" type="ORF">MVEN_00158300</name>
</gene>
<dbReference type="AlphaFoldDB" id="A0A8H7DEA3"/>
<organism evidence="3 4">
    <name type="scientific">Mycena venus</name>
    <dbReference type="NCBI Taxonomy" id="2733690"/>
    <lineage>
        <taxon>Eukaryota</taxon>
        <taxon>Fungi</taxon>
        <taxon>Dikarya</taxon>
        <taxon>Basidiomycota</taxon>
        <taxon>Agaricomycotina</taxon>
        <taxon>Agaricomycetes</taxon>
        <taxon>Agaricomycetidae</taxon>
        <taxon>Agaricales</taxon>
        <taxon>Marasmiineae</taxon>
        <taxon>Mycenaceae</taxon>
        <taxon>Mycena</taxon>
    </lineage>
</organism>